<organism evidence="1 2">
    <name type="scientific">Candidatus Scalindua brodae</name>
    <dbReference type="NCBI Taxonomy" id="237368"/>
    <lineage>
        <taxon>Bacteria</taxon>
        <taxon>Pseudomonadati</taxon>
        <taxon>Planctomycetota</taxon>
        <taxon>Candidatus Brocadiia</taxon>
        <taxon>Candidatus Brocadiales</taxon>
        <taxon>Candidatus Scalinduaceae</taxon>
        <taxon>Candidatus Scalindua</taxon>
    </lineage>
</organism>
<gene>
    <name evidence="1" type="ORF">SCABRO_00167</name>
</gene>
<accession>A0A0B0EN22</accession>
<reference evidence="1 2" key="1">
    <citation type="submission" date="2014-10" db="EMBL/GenBank/DDBJ databases">
        <title>Draft genome of anammox bacterium scalindua brodae, obtained using differential coverage binning of sequence data from two enrichment reactors.</title>
        <authorList>
            <person name="Speth D.R."/>
            <person name="Russ L."/>
            <person name="Kartal B."/>
            <person name="Op den Camp H.J."/>
            <person name="Dutilh B.E."/>
            <person name="Jetten M.S."/>
        </authorList>
    </citation>
    <scope>NUCLEOTIDE SEQUENCE [LARGE SCALE GENOMIC DNA]</scope>
    <source>
        <strain evidence="1">RU1</strain>
    </source>
</reference>
<dbReference type="EMBL" id="JRYO01000019">
    <property type="protein sequence ID" value="KHE94029.1"/>
    <property type="molecule type" value="Genomic_DNA"/>
</dbReference>
<evidence type="ECO:0000313" key="1">
    <source>
        <dbReference type="EMBL" id="KHE94029.1"/>
    </source>
</evidence>
<dbReference type="AlphaFoldDB" id="A0A0B0EN22"/>
<dbReference type="Proteomes" id="UP000030652">
    <property type="component" value="Unassembled WGS sequence"/>
</dbReference>
<name>A0A0B0EN22_9BACT</name>
<comment type="caution">
    <text evidence="1">The sequence shown here is derived from an EMBL/GenBank/DDBJ whole genome shotgun (WGS) entry which is preliminary data.</text>
</comment>
<sequence length="37" mass="4294">MFVSTLFLEHYCIMKGIIHGQCNFVNKERSKKTGCET</sequence>
<protein>
    <submittedName>
        <fullName evidence="1">Uncharacterized protein</fullName>
    </submittedName>
</protein>
<proteinExistence type="predicted"/>
<evidence type="ECO:0000313" key="2">
    <source>
        <dbReference type="Proteomes" id="UP000030652"/>
    </source>
</evidence>